<name>A0AAJ0BVI6_9PEZI</name>
<dbReference type="SUPFAM" id="SSF53474">
    <property type="entry name" value="alpha/beta-Hydrolases"/>
    <property type="match status" value="1"/>
</dbReference>
<dbReference type="Proteomes" id="UP001244011">
    <property type="component" value="Unassembled WGS sequence"/>
</dbReference>
<feature type="domain" description="Nephrocystin 3-like N-terminal" evidence="4">
    <location>
        <begin position="346"/>
        <end position="521"/>
    </location>
</feature>
<dbReference type="SMART" id="SM00248">
    <property type="entry name" value="ANK"/>
    <property type="match status" value="3"/>
</dbReference>
<dbReference type="Pfam" id="PF24883">
    <property type="entry name" value="NPHP3_N"/>
    <property type="match status" value="1"/>
</dbReference>
<proteinExistence type="predicted"/>
<dbReference type="InterPro" id="IPR056884">
    <property type="entry name" value="NPHP3-like_N"/>
</dbReference>
<dbReference type="RefSeq" id="XP_060280062.1">
    <property type="nucleotide sequence ID" value="XM_060431886.1"/>
</dbReference>
<dbReference type="PANTHER" id="PTHR10039:SF5">
    <property type="entry name" value="NACHT DOMAIN-CONTAINING PROTEIN"/>
    <property type="match status" value="1"/>
</dbReference>
<dbReference type="InterPro" id="IPR027417">
    <property type="entry name" value="P-loop_NTPase"/>
</dbReference>
<evidence type="ECO:0000256" key="1">
    <source>
        <dbReference type="ARBA" id="ARBA00022737"/>
    </source>
</evidence>
<keyword evidence="1" id="KW-0677">Repeat</keyword>
<dbReference type="AlphaFoldDB" id="A0AAJ0BVI6"/>
<accession>A0AAJ0BVI6</accession>
<protein>
    <recommendedName>
        <fullName evidence="4">Nephrocystin 3-like N-terminal domain-containing protein</fullName>
    </recommendedName>
</protein>
<dbReference type="PROSITE" id="PS50088">
    <property type="entry name" value="ANK_REPEAT"/>
    <property type="match status" value="1"/>
</dbReference>
<dbReference type="InterPro" id="IPR002110">
    <property type="entry name" value="Ankyrin_rpt"/>
</dbReference>
<dbReference type="GeneID" id="85315073"/>
<evidence type="ECO:0000256" key="3">
    <source>
        <dbReference type="SAM" id="MobiDB-lite"/>
    </source>
</evidence>
<keyword evidence="2" id="KW-0040">ANK repeat</keyword>
<dbReference type="Gene3D" id="3.40.50.300">
    <property type="entry name" value="P-loop containing nucleotide triphosphate hydrolases"/>
    <property type="match status" value="1"/>
</dbReference>
<evidence type="ECO:0000313" key="6">
    <source>
        <dbReference type="Proteomes" id="UP001244011"/>
    </source>
</evidence>
<dbReference type="InterPro" id="IPR029058">
    <property type="entry name" value="AB_hydrolase_fold"/>
</dbReference>
<dbReference type="PANTHER" id="PTHR10039">
    <property type="entry name" value="AMELOGENIN"/>
    <property type="match status" value="1"/>
</dbReference>
<dbReference type="Gene3D" id="1.25.40.20">
    <property type="entry name" value="Ankyrin repeat-containing domain"/>
    <property type="match status" value="1"/>
</dbReference>
<feature type="repeat" description="ANK" evidence="2">
    <location>
        <begin position="1127"/>
        <end position="1151"/>
    </location>
</feature>
<gene>
    <name evidence="5" type="ORF">QBC33DRAFT_596574</name>
</gene>
<dbReference type="Gene3D" id="3.40.50.1820">
    <property type="entry name" value="alpha/beta hydrolase"/>
    <property type="match status" value="1"/>
</dbReference>
<feature type="region of interest" description="Disordered" evidence="3">
    <location>
        <begin position="35"/>
        <end position="63"/>
    </location>
</feature>
<dbReference type="InterPro" id="IPR036770">
    <property type="entry name" value="Ankyrin_rpt-contain_sf"/>
</dbReference>
<organism evidence="5 6">
    <name type="scientific">Phialemonium atrogriseum</name>
    <dbReference type="NCBI Taxonomy" id="1093897"/>
    <lineage>
        <taxon>Eukaryota</taxon>
        <taxon>Fungi</taxon>
        <taxon>Dikarya</taxon>
        <taxon>Ascomycota</taxon>
        <taxon>Pezizomycotina</taxon>
        <taxon>Sordariomycetes</taxon>
        <taxon>Sordariomycetidae</taxon>
        <taxon>Cephalothecales</taxon>
        <taxon>Cephalothecaceae</taxon>
        <taxon>Phialemonium</taxon>
    </lineage>
</organism>
<evidence type="ECO:0000256" key="2">
    <source>
        <dbReference type="PROSITE-ProRule" id="PRU00023"/>
    </source>
</evidence>
<dbReference type="SUPFAM" id="SSF52540">
    <property type="entry name" value="P-loop containing nucleoside triphosphate hydrolases"/>
    <property type="match status" value="1"/>
</dbReference>
<sequence length="1242" mass="139632">MNAKIPATGLTVILDPSEPDLDIVFVHGFNGHPERTWTHKSGADDGESEPPTNAQGRGLRPRSTSRRAIYWPRDLLRTSIPEARVLTYGYDANIRHIAGKRLNQNSVYDIASNFLVELEAQRRLAPTRRLIFIAHSLGGIVVKEMLRRSSGQHDKQAHLGSICDATVGVVFFGTPHQGADPRRLLQKVAEAATRALGFTVNQQVVEALLPSSERLRELRDEFGPMARHHGWVIHSFQESLGIRVLEGRKAVEDTSSYINLPEVETSQHIGRDHMDMCRFTGLLDPEFKKVEAALRRMVTQSPGSQRPHNDPSKSVTEYEKERIMNALTFDRADFRRTAIKSAHTKTCRWILTEPVYVQWLDLSKLNQHYGLLWIKGKPGTGKSTVMKFAFSHTQKTMKDRIVISFFFNARGDYLERSTEGMYRSLLTQLLQHIPDGKEDMINALGQMSTMSSSQKEWSVKALEDVFQQIILALDQASVVCFIDALDECDEREMRETVSFFENLSDSVVESHINFEVCLTSRHYPHISIGRGYELVLESHKGHVQDITTYIDGKLKIGASERAQNIRLDLQKKAAGVFMWVVLVVDILNKEYDSGRIHGLQARLAELPDDLHGLFRDIMTRDDRNPQGLLHFIQWILFSSRPLTPEELYFALLLEASEEFGEVASDEITSEVQHRFILDHSKGLAEIVQSKGSNPTVQFIHEAVRDFFLHEDGLADFWPDFGSNLLGPSHDYLRQSCAAYISYAIPAVVDPNLIVVRDSAHINELCSRVTTASPFLRYAVQNVLYHGDKAQEAGIDQRTFLEGFPRANWIWLSNLFEEHEFSRHTTKASLLYILAATNMDNLIAVWPDNLSYLAREPQRYGVPFVAAMATESRRSIRRFLELEVQSQPGLTTLVKLYNLYRSRGHNHPICGPNIRFPQPPARLSFFEHFPRRDGLLLAFLVATNRMECSDSDESLKIIIRADWDRPAEYSEAMILAGVLERGRASQGVIGKALIRSLELGCHDFTRRLLDPNNKSPFWGDSSNSPRRLGASNVGHGISEAEMGGALSGLSSPPHRGPELQKLASDLLRHVDLNVTDWADNPLLSVAAKVGNEPVVRLLLATGQVDVNKGNDHGQSPLTIAADPDMSSKGETPLLAAYRLRRTEVVKLLLDTGKVNVNTQTRTGHTLLMMAVERKDYGIAQLLLATGKADITIRVKDSKMVDMLLENSVDAKDSKMEDMVPDNSVDAKDLKMVDMLLDSILILS</sequence>
<evidence type="ECO:0000259" key="4">
    <source>
        <dbReference type="Pfam" id="PF24883"/>
    </source>
</evidence>
<dbReference type="SUPFAM" id="SSF48403">
    <property type="entry name" value="Ankyrin repeat"/>
    <property type="match status" value="1"/>
</dbReference>
<comment type="caution">
    <text evidence="5">The sequence shown here is derived from an EMBL/GenBank/DDBJ whole genome shotgun (WGS) entry which is preliminary data.</text>
</comment>
<keyword evidence="6" id="KW-1185">Reference proteome</keyword>
<dbReference type="Pfam" id="PF12796">
    <property type="entry name" value="Ank_2"/>
    <property type="match status" value="1"/>
</dbReference>
<dbReference type="EMBL" id="MU839024">
    <property type="protein sequence ID" value="KAK1763849.1"/>
    <property type="molecule type" value="Genomic_DNA"/>
</dbReference>
<evidence type="ECO:0000313" key="5">
    <source>
        <dbReference type="EMBL" id="KAK1763849.1"/>
    </source>
</evidence>
<reference evidence="5" key="1">
    <citation type="submission" date="2023-06" db="EMBL/GenBank/DDBJ databases">
        <title>Genome-scale phylogeny and comparative genomics of the fungal order Sordariales.</title>
        <authorList>
            <consortium name="Lawrence Berkeley National Laboratory"/>
            <person name="Hensen N."/>
            <person name="Bonometti L."/>
            <person name="Westerberg I."/>
            <person name="Brannstrom I.O."/>
            <person name="Guillou S."/>
            <person name="Cros-Aarteil S."/>
            <person name="Calhoun S."/>
            <person name="Haridas S."/>
            <person name="Kuo A."/>
            <person name="Mondo S."/>
            <person name="Pangilinan J."/>
            <person name="Riley R."/>
            <person name="Labutti K."/>
            <person name="Andreopoulos B."/>
            <person name="Lipzen A."/>
            <person name="Chen C."/>
            <person name="Yanf M."/>
            <person name="Daum C."/>
            <person name="Ng V."/>
            <person name="Clum A."/>
            <person name="Steindorff A."/>
            <person name="Ohm R."/>
            <person name="Martin F."/>
            <person name="Silar P."/>
            <person name="Natvig D."/>
            <person name="Lalanne C."/>
            <person name="Gautier V."/>
            <person name="Ament-Velasquez S.L."/>
            <person name="Kruys A."/>
            <person name="Hutchinson M.I."/>
            <person name="Powell A.J."/>
            <person name="Barry K."/>
            <person name="Miller A.N."/>
            <person name="Grigoriev I.V."/>
            <person name="Debuchy R."/>
            <person name="Gladieux P."/>
            <person name="Thoren M.H."/>
            <person name="Johannesson H."/>
        </authorList>
    </citation>
    <scope>NUCLEOTIDE SEQUENCE</scope>
    <source>
        <strain evidence="5">8032-3</strain>
    </source>
</reference>
<dbReference type="PROSITE" id="PS50297">
    <property type="entry name" value="ANK_REP_REGION"/>
    <property type="match status" value="1"/>
</dbReference>